<dbReference type="InterPro" id="IPR013785">
    <property type="entry name" value="Aldolase_TIM"/>
</dbReference>
<dbReference type="Gene3D" id="3.20.20.70">
    <property type="entry name" value="Aldolase class I"/>
    <property type="match status" value="1"/>
</dbReference>
<keyword evidence="5" id="KW-1185">Reference proteome</keyword>
<dbReference type="GO" id="GO:0009436">
    <property type="term" value="P:glyoxylate catabolic process"/>
    <property type="evidence" value="ECO:0007669"/>
    <property type="project" value="TreeGrafter"/>
</dbReference>
<evidence type="ECO:0000313" key="5">
    <source>
        <dbReference type="Proteomes" id="UP000694541"/>
    </source>
</evidence>
<feature type="chain" id="PRO_5034304347" evidence="3">
    <location>
        <begin position="17"/>
        <end position="170"/>
    </location>
</feature>
<reference evidence="4" key="2">
    <citation type="submission" date="2025-09" db="UniProtKB">
        <authorList>
            <consortium name="Ensembl"/>
        </authorList>
    </citation>
    <scope>IDENTIFICATION</scope>
</reference>
<dbReference type="GO" id="GO:0008840">
    <property type="term" value="F:4-hydroxy-tetrahydrodipicolinate synthase activity"/>
    <property type="evidence" value="ECO:0007669"/>
    <property type="project" value="TreeGrafter"/>
</dbReference>
<comment type="subunit">
    <text evidence="1">Homotetramer.</text>
</comment>
<accession>A0A8B9MSC3</accession>
<evidence type="ECO:0000256" key="2">
    <source>
        <dbReference type="ARBA" id="ARBA00023239"/>
    </source>
</evidence>
<dbReference type="AlphaFoldDB" id="A0A8B9MSC3"/>
<reference evidence="4" key="1">
    <citation type="submission" date="2025-08" db="UniProtKB">
        <authorList>
            <consortium name="Ensembl"/>
        </authorList>
    </citation>
    <scope>IDENTIFICATION</scope>
</reference>
<proteinExistence type="predicted"/>
<dbReference type="Ensembl" id="ENSANIT00000012982.1">
    <property type="protein sequence ID" value="ENSANIP00000012540.1"/>
    <property type="gene ID" value="ENSANIG00000008359.1"/>
</dbReference>
<dbReference type="GO" id="GO:0008700">
    <property type="term" value="F:(R,S)-4-hydroxy-2-oxoglutarate aldolase activity"/>
    <property type="evidence" value="ECO:0007669"/>
    <property type="project" value="TreeGrafter"/>
</dbReference>
<protein>
    <submittedName>
        <fullName evidence="4">4-hydroxy-2-oxoglutarate aldolase 1</fullName>
    </submittedName>
</protein>
<sequence length="170" mass="18422">MALSTCLVSPLRPALAALRWAAPGQRRGLSAQPGPVHTLNLRGIFPPLTTPFSATQEVDYTQLEGNLCRYASIPFRGACGGVCALANVLGAPLCQLDGLCHEGRWQEARDLQHRLIEPNLAVTRRFGIPGLKKAMEWFGYYGGPCRAPLAPLSSPQVEELRGIFSANGWL</sequence>
<feature type="signal peptide" evidence="3">
    <location>
        <begin position="1"/>
        <end position="16"/>
    </location>
</feature>
<name>A0A8B9MSC3_9AVES</name>
<dbReference type="InterPro" id="IPR002220">
    <property type="entry name" value="DapA-like"/>
</dbReference>
<organism evidence="4 5">
    <name type="scientific">Accipiter nisus</name>
    <name type="common">Eurasian sparrowhawk</name>
    <dbReference type="NCBI Taxonomy" id="211598"/>
    <lineage>
        <taxon>Eukaryota</taxon>
        <taxon>Metazoa</taxon>
        <taxon>Chordata</taxon>
        <taxon>Craniata</taxon>
        <taxon>Vertebrata</taxon>
        <taxon>Euteleostomi</taxon>
        <taxon>Archelosauria</taxon>
        <taxon>Archosauria</taxon>
        <taxon>Dinosauria</taxon>
        <taxon>Saurischia</taxon>
        <taxon>Theropoda</taxon>
        <taxon>Coelurosauria</taxon>
        <taxon>Aves</taxon>
        <taxon>Neognathae</taxon>
        <taxon>Neoaves</taxon>
        <taxon>Telluraves</taxon>
        <taxon>Accipitrimorphae</taxon>
        <taxon>Accipitriformes</taxon>
        <taxon>Accipitridae</taxon>
        <taxon>Accipitrinae</taxon>
        <taxon>Accipiter</taxon>
    </lineage>
</organism>
<evidence type="ECO:0000313" key="4">
    <source>
        <dbReference type="Ensembl" id="ENSANIP00000012540.1"/>
    </source>
</evidence>
<keyword evidence="3" id="KW-0732">Signal</keyword>
<dbReference type="CDD" id="cd00408">
    <property type="entry name" value="DHDPS-like"/>
    <property type="match status" value="1"/>
</dbReference>
<dbReference type="PANTHER" id="PTHR12128">
    <property type="entry name" value="DIHYDRODIPICOLINATE SYNTHASE"/>
    <property type="match status" value="1"/>
</dbReference>
<evidence type="ECO:0000256" key="3">
    <source>
        <dbReference type="SAM" id="SignalP"/>
    </source>
</evidence>
<dbReference type="PANTHER" id="PTHR12128:SF66">
    <property type="entry name" value="4-HYDROXY-2-OXOGLUTARATE ALDOLASE, MITOCHONDRIAL"/>
    <property type="match status" value="1"/>
</dbReference>
<evidence type="ECO:0000256" key="1">
    <source>
        <dbReference type="ARBA" id="ARBA00011881"/>
    </source>
</evidence>
<keyword evidence="2" id="KW-0456">Lyase</keyword>
<dbReference type="SUPFAM" id="SSF51569">
    <property type="entry name" value="Aldolase"/>
    <property type="match status" value="1"/>
</dbReference>
<dbReference type="GO" id="GO:0005739">
    <property type="term" value="C:mitochondrion"/>
    <property type="evidence" value="ECO:0007669"/>
    <property type="project" value="TreeGrafter"/>
</dbReference>
<dbReference type="Proteomes" id="UP000694541">
    <property type="component" value="Unplaced"/>
</dbReference>
<dbReference type="Pfam" id="PF00701">
    <property type="entry name" value="DHDPS"/>
    <property type="match status" value="1"/>
</dbReference>